<comment type="similarity">
    <text evidence="2 10">Belongs to the GSP K family.</text>
</comment>
<protein>
    <recommendedName>
        <fullName evidence="10">Type II secretion system protein K</fullName>
    </recommendedName>
</protein>
<feature type="domain" description="T2SS protein K second SAM-like" evidence="11">
    <location>
        <begin position="208"/>
        <end position="255"/>
    </location>
</feature>
<evidence type="ECO:0000256" key="2">
    <source>
        <dbReference type="ARBA" id="ARBA00007246"/>
    </source>
</evidence>
<evidence type="ECO:0000256" key="9">
    <source>
        <dbReference type="ARBA" id="ARBA00023136"/>
    </source>
</evidence>
<evidence type="ECO:0000256" key="10">
    <source>
        <dbReference type="PIRNR" id="PIRNR002786"/>
    </source>
</evidence>
<dbReference type="InterPro" id="IPR045584">
    <property type="entry name" value="Pilin-like"/>
</dbReference>
<dbReference type="PIRSF" id="PIRSF002786">
    <property type="entry name" value="XcpX"/>
    <property type="match status" value="1"/>
</dbReference>
<dbReference type="SUPFAM" id="SSF158544">
    <property type="entry name" value="GspK insert domain-like"/>
    <property type="match status" value="1"/>
</dbReference>
<keyword evidence="6" id="KW-0812">Transmembrane</keyword>
<evidence type="ECO:0000256" key="8">
    <source>
        <dbReference type="ARBA" id="ARBA00022989"/>
    </source>
</evidence>
<dbReference type="Pfam" id="PF21687">
    <property type="entry name" value="T2SSK_1st"/>
    <property type="match status" value="1"/>
</dbReference>
<accession>A0A845BQA3</accession>
<dbReference type="InterPro" id="IPR049031">
    <property type="entry name" value="T2SSK_SAM-like_1st"/>
</dbReference>
<keyword evidence="8" id="KW-1133">Transmembrane helix</keyword>
<dbReference type="SUPFAM" id="SSF54523">
    <property type="entry name" value="Pili subunits"/>
    <property type="match status" value="1"/>
</dbReference>
<evidence type="ECO:0000256" key="7">
    <source>
        <dbReference type="ARBA" id="ARBA00022927"/>
    </source>
</evidence>
<keyword evidence="3 10" id="KW-0813">Transport</keyword>
<organism evidence="13 14">
    <name type="scientific">Craterilacuibacter sinensis</name>
    <dbReference type="NCBI Taxonomy" id="2686017"/>
    <lineage>
        <taxon>Bacteria</taxon>
        <taxon>Pseudomonadati</taxon>
        <taxon>Pseudomonadota</taxon>
        <taxon>Betaproteobacteria</taxon>
        <taxon>Neisseriales</taxon>
        <taxon>Neisseriaceae</taxon>
        <taxon>Craterilacuibacter</taxon>
    </lineage>
</organism>
<keyword evidence="9 10" id="KW-0472">Membrane</keyword>
<evidence type="ECO:0000256" key="5">
    <source>
        <dbReference type="ARBA" id="ARBA00022519"/>
    </source>
</evidence>
<dbReference type="InterPro" id="IPR038072">
    <property type="entry name" value="GspK_central_sf"/>
</dbReference>
<dbReference type="EMBL" id="WSSB01000010">
    <property type="protein sequence ID" value="MXR37580.1"/>
    <property type="molecule type" value="Genomic_DNA"/>
</dbReference>
<evidence type="ECO:0000313" key="14">
    <source>
        <dbReference type="Proteomes" id="UP000467214"/>
    </source>
</evidence>
<sequence length="325" mass="35613">MRQREAGMAVVMALLIVALATTVSALVLWQQGLWLRQVDNDRARAQTRLVADGGLGWAMEILHYDGETSSVDSLSELWAQPLPKTDAQGVDVRGTLADAQGRFNLNNLVQGGVVSAPQLALYRRLLAELRLPPELADSLADYVDADDDKRAGGAESGDYLALRPPYRSLNAPLARAGQLAWVQGYRPEVLARLSPHVVALPENMATAINVNTASPELMRALVQGVNAGELQGLINQRIDNHFIDEADFRARLPARAQLPEGIALATRSRYFLLQSEVRQAAVRLSVAALILRDEFTTRLVWREDGRLLAGSRTLDGRPPSQTETR</sequence>
<dbReference type="NCBIfam" id="NF037980">
    <property type="entry name" value="T2SS_GspK"/>
    <property type="match status" value="1"/>
</dbReference>
<reference evidence="13 14" key="1">
    <citation type="submission" date="2019-12" db="EMBL/GenBank/DDBJ databases">
        <title>Neisseriaceae gen. nov. sp. Genome sequencing and assembly.</title>
        <authorList>
            <person name="Liu Z."/>
            <person name="Li A."/>
        </authorList>
    </citation>
    <scope>NUCLEOTIDE SEQUENCE [LARGE SCALE GENOMIC DNA]</scope>
    <source>
        <strain evidence="13 14">B2N2-7</strain>
    </source>
</reference>
<dbReference type="GO" id="GO:0005886">
    <property type="term" value="C:plasma membrane"/>
    <property type="evidence" value="ECO:0007669"/>
    <property type="project" value="UniProtKB-SubCell"/>
</dbReference>
<gene>
    <name evidence="13" type="primary">gspK</name>
    <name evidence="13" type="ORF">GQF02_11385</name>
</gene>
<dbReference type="Gene3D" id="3.30.1300.30">
    <property type="entry name" value="GSPII I/J protein-like"/>
    <property type="match status" value="1"/>
</dbReference>
<keyword evidence="5 10" id="KW-0997">Cell inner membrane</keyword>
<dbReference type="RefSeq" id="WP_160797264.1">
    <property type="nucleotide sequence ID" value="NZ_WSSB01000010.1"/>
</dbReference>
<keyword evidence="4 10" id="KW-1003">Cell membrane</keyword>
<dbReference type="InterPro" id="IPR049179">
    <property type="entry name" value="T2SSK_SAM-like_2nd"/>
</dbReference>
<dbReference type="Gene3D" id="1.10.40.60">
    <property type="entry name" value="EpsJ-like"/>
    <property type="match status" value="2"/>
</dbReference>
<dbReference type="Pfam" id="PF03934">
    <property type="entry name" value="T2SSK"/>
    <property type="match status" value="1"/>
</dbReference>
<evidence type="ECO:0000256" key="1">
    <source>
        <dbReference type="ARBA" id="ARBA00004533"/>
    </source>
</evidence>
<dbReference type="PANTHER" id="PTHR38831:SF1">
    <property type="entry name" value="TYPE II SECRETION SYSTEM PROTEIN K-RELATED"/>
    <property type="match status" value="1"/>
</dbReference>
<evidence type="ECO:0000256" key="3">
    <source>
        <dbReference type="ARBA" id="ARBA00022448"/>
    </source>
</evidence>
<evidence type="ECO:0000259" key="12">
    <source>
        <dbReference type="Pfam" id="PF21687"/>
    </source>
</evidence>
<comment type="subcellular location">
    <subcellularLocation>
        <location evidence="1 10">Cell inner membrane</location>
    </subcellularLocation>
</comment>
<comment type="caution">
    <text evidence="13">The sequence shown here is derived from an EMBL/GenBank/DDBJ whole genome shotgun (WGS) entry which is preliminary data.</text>
</comment>
<dbReference type="PANTHER" id="PTHR38831">
    <property type="entry name" value="TYPE II SECRETION SYSTEM PROTEIN K"/>
    <property type="match status" value="1"/>
</dbReference>
<keyword evidence="7" id="KW-0653">Protein transport</keyword>
<evidence type="ECO:0000259" key="11">
    <source>
        <dbReference type="Pfam" id="PF03934"/>
    </source>
</evidence>
<dbReference type="Proteomes" id="UP000467214">
    <property type="component" value="Unassembled WGS sequence"/>
</dbReference>
<dbReference type="AlphaFoldDB" id="A0A845BQA3"/>
<dbReference type="InterPro" id="IPR005628">
    <property type="entry name" value="GspK"/>
</dbReference>
<dbReference type="GO" id="GO:0009306">
    <property type="term" value="P:protein secretion"/>
    <property type="evidence" value="ECO:0007669"/>
    <property type="project" value="InterPro"/>
</dbReference>
<proteinExistence type="inferred from homology"/>
<name>A0A845BQA3_9NEIS</name>
<evidence type="ECO:0000256" key="6">
    <source>
        <dbReference type="ARBA" id="ARBA00022692"/>
    </source>
</evidence>
<keyword evidence="14" id="KW-1185">Reference proteome</keyword>
<evidence type="ECO:0000313" key="13">
    <source>
        <dbReference type="EMBL" id="MXR37580.1"/>
    </source>
</evidence>
<feature type="domain" description="T2SS protein K first SAM-like" evidence="12">
    <location>
        <begin position="101"/>
        <end position="202"/>
    </location>
</feature>
<evidence type="ECO:0000256" key="4">
    <source>
        <dbReference type="ARBA" id="ARBA00022475"/>
    </source>
</evidence>